<dbReference type="AlphaFoldDB" id="A0A0L0FJ64"/>
<keyword evidence="3" id="KW-1185">Reference proteome</keyword>
<accession>A0A0L0FJ64</accession>
<gene>
    <name evidence="2" type="ORF">SARC_10717</name>
</gene>
<evidence type="ECO:0000256" key="1">
    <source>
        <dbReference type="SAM" id="MobiDB-lite"/>
    </source>
</evidence>
<sequence>MADTTTTAKDVSSKSKSVTEDSMTTETTVSDDKAAEEGVDDVSENTEVSVVDDSVADSNIEEVECESATKPIQEPIAVEAPLVKRSANFLEISDHPKDNSNIESSVQVATYTDAANQGNEEAVKAGTDGVEKENSEQKTELMKDSNEVFVMRKTLWRDSVVSFMCQSKNGPCPLLAL</sequence>
<name>A0A0L0FJ64_9EUKA</name>
<feature type="non-terminal residue" evidence="2">
    <location>
        <position position="177"/>
    </location>
</feature>
<feature type="compositionally biased region" description="Polar residues" evidence="1">
    <location>
        <begin position="1"/>
        <end position="10"/>
    </location>
</feature>
<dbReference type="GeneID" id="25911221"/>
<evidence type="ECO:0000313" key="2">
    <source>
        <dbReference type="EMBL" id="KNC76800.1"/>
    </source>
</evidence>
<reference evidence="2 3" key="1">
    <citation type="submission" date="2011-02" db="EMBL/GenBank/DDBJ databases">
        <title>The Genome Sequence of Sphaeroforma arctica JP610.</title>
        <authorList>
            <consortium name="The Broad Institute Genome Sequencing Platform"/>
            <person name="Russ C."/>
            <person name="Cuomo C."/>
            <person name="Young S.K."/>
            <person name="Zeng Q."/>
            <person name="Gargeya S."/>
            <person name="Alvarado L."/>
            <person name="Berlin A."/>
            <person name="Chapman S.B."/>
            <person name="Chen Z."/>
            <person name="Freedman E."/>
            <person name="Gellesch M."/>
            <person name="Goldberg J."/>
            <person name="Griggs A."/>
            <person name="Gujja S."/>
            <person name="Heilman E."/>
            <person name="Heiman D."/>
            <person name="Howarth C."/>
            <person name="Mehta T."/>
            <person name="Neiman D."/>
            <person name="Pearson M."/>
            <person name="Roberts A."/>
            <person name="Saif S."/>
            <person name="Shea T."/>
            <person name="Shenoy N."/>
            <person name="Sisk P."/>
            <person name="Stolte C."/>
            <person name="Sykes S."/>
            <person name="White J."/>
            <person name="Yandava C."/>
            <person name="Burger G."/>
            <person name="Gray M.W."/>
            <person name="Holland P.W.H."/>
            <person name="King N."/>
            <person name="Lang F.B.F."/>
            <person name="Roger A.J."/>
            <person name="Ruiz-Trillo I."/>
            <person name="Haas B."/>
            <person name="Nusbaum C."/>
            <person name="Birren B."/>
        </authorList>
    </citation>
    <scope>NUCLEOTIDE SEQUENCE [LARGE SCALE GENOMIC DNA]</scope>
    <source>
        <strain evidence="2 3">JP610</strain>
    </source>
</reference>
<proteinExistence type="predicted"/>
<evidence type="ECO:0000313" key="3">
    <source>
        <dbReference type="Proteomes" id="UP000054560"/>
    </source>
</evidence>
<dbReference type="RefSeq" id="XP_014150702.1">
    <property type="nucleotide sequence ID" value="XM_014295227.1"/>
</dbReference>
<feature type="region of interest" description="Disordered" evidence="1">
    <location>
        <begin position="1"/>
        <end position="48"/>
    </location>
</feature>
<dbReference type="Proteomes" id="UP000054560">
    <property type="component" value="Unassembled WGS sequence"/>
</dbReference>
<organism evidence="2 3">
    <name type="scientific">Sphaeroforma arctica JP610</name>
    <dbReference type="NCBI Taxonomy" id="667725"/>
    <lineage>
        <taxon>Eukaryota</taxon>
        <taxon>Ichthyosporea</taxon>
        <taxon>Ichthyophonida</taxon>
        <taxon>Sphaeroforma</taxon>
    </lineage>
</organism>
<dbReference type="EMBL" id="KQ242956">
    <property type="protein sequence ID" value="KNC76800.1"/>
    <property type="molecule type" value="Genomic_DNA"/>
</dbReference>
<protein>
    <submittedName>
        <fullName evidence="2">Uncharacterized protein</fullName>
    </submittedName>
</protein>